<comment type="caution">
    <text evidence="5">The sequence shown here is derived from an EMBL/GenBank/DDBJ whole genome shotgun (WGS) entry which is preliminary data.</text>
</comment>
<dbReference type="NCBIfam" id="TIGR01448">
    <property type="entry name" value="recD_rel"/>
    <property type="match status" value="1"/>
</dbReference>
<dbReference type="EC" id="5.6.2.3" evidence="3"/>
<dbReference type="SMART" id="SM00382">
    <property type="entry name" value="AAA"/>
    <property type="match status" value="1"/>
</dbReference>
<feature type="binding site" evidence="3">
    <location>
        <begin position="343"/>
        <end position="347"/>
    </location>
    <ligand>
        <name>ATP</name>
        <dbReference type="ChEBI" id="CHEBI:30616"/>
    </ligand>
</feature>
<dbReference type="GO" id="GO:0005524">
    <property type="term" value="F:ATP binding"/>
    <property type="evidence" value="ECO:0007669"/>
    <property type="project" value="UniProtKB-UniRule"/>
</dbReference>
<evidence type="ECO:0000313" key="5">
    <source>
        <dbReference type="EMBL" id="MSS64217.1"/>
    </source>
</evidence>
<dbReference type="Pfam" id="PF18335">
    <property type="entry name" value="SH3_13"/>
    <property type="match status" value="1"/>
</dbReference>
<dbReference type="Pfam" id="PF14520">
    <property type="entry name" value="HHH_5"/>
    <property type="match status" value="1"/>
</dbReference>
<evidence type="ECO:0000256" key="3">
    <source>
        <dbReference type="HAMAP-Rule" id="MF_01488"/>
    </source>
</evidence>
<dbReference type="GO" id="GO:0017116">
    <property type="term" value="F:single-stranded DNA helicase activity"/>
    <property type="evidence" value="ECO:0007669"/>
    <property type="project" value="TreeGrafter"/>
</dbReference>
<dbReference type="SUPFAM" id="SSF47781">
    <property type="entry name" value="RuvA domain 2-like"/>
    <property type="match status" value="1"/>
</dbReference>
<dbReference type="RefSeq" id="WP_328597840.1">
    <property type="nucleotide sequence ID" value="NZ_VUMT01000014.1"/>
</dbReference>
<dbReference type="HAMAP" id="MF_01488">
    <property type="entry name" value="RecD2"/>
    <property type="match status" value="1"/>
</dbReference>
<dbReference type="InterPro" id="IPR029493">
    <property type="entry name" value="RecD2-like_HHH"/>
</dbReference>
<dbReference type="Gene3D" id="1.10.10.2220">
    <property type="match status" value="1"/>
</dbReference>
<dbReference type="InterPro" id="IPR041451">
    <property type="entry name" value="RecD2_SH13"/>
</dbReference>
<dbReference type="InterPro" id="IPR027785">
    <property type="entry name" value="UvrD-like_helicase_C"/>
</dbReference>
<proteinExistence type="inferred from homology"/>
<evidence type="ECO:0000259" key="4">
    <source>
        <dbReference type="SMART" id="SM00382"/>
    </source>
</evidence>
<dbReference type="EMBL" id="VUMT01000014">
    <property type="protein sequence ID" value="MSS64217.1"/>
    <property type="molecule type" value="Genomic_DNA"/>
</dbReference>
<dbReference type="AlphaFoldDB" id="A0A6L5Y055"/>
<dbReference type="Gene3D" id="3.40.50.300">
    <property type="entry name" value="P-loop containing nucleotide triphosphate hydrolases"/>
    <property type="match status" value="2"/>
</dbReference>
<dbReference type="GO" id="GO:0043139">
    <property type="term" value="F:5'-3' DNA helicase activity"/>
    <property type="evidence" value="ECO:0007669"/>
    <property type="project" value="UniProtKB-UniRule"/>
</dbReference>
<dbReference type="PANTHER" id="PTHR43788:SF6">
    <property type="entry name" value="DNA HELICASE B"/>
    <property type="match status" value="1"/>
</dbReference>
<keyword evidence="6" id="KW-1185">Reference proteome</keyword>
<keyword evidence="3" id="KW-0238">DNA-binding</keyword>
<dbReference type="Pfam" id="PF13245">
    <property type="entry name" value="AAA_19"/>
    <property type="match status" value="1"/>
</dbReference>
<dbReference type="InterPro" id="IPR027417">
    <property type="entry name" value="P-loop_NTPase"/>
</dbReference>
<sequence length="740" mass="83784">MAESFEGYVERIVFRNAENGYTVLSLSQEQEELTCVGTFTFINEGEYIEVTGTLVEHQLYGEQLKVESYQVKEPEDAVSMERYLGSGAIKGVGPALAARIVKKFKLDSFRVIEEEPERLAEIKGISERKAREIAEQFEDKREMRNAMMFLQQYGISNSLGLKIYNEYGPTIYHVLKENPYRLAEDIKGVGFKLADEIARKAGINVNADFRVKAGIIYTLSLASQSGHTYVPEDLLIRKASELLGLTIEEIEKHLTDMALDKRLVMKETEEGKAIYNSTLYYMEMNCARMLLDLNLSYQVDIPAMERRILGIEELDEIELDEMQRAAVVEGSRNGVLIITGGPGTGKTTTINTLIRLFESEGMDIMLGAPTGRAAKRMSETTGYEAQTIHRMLELKASVEDGEGMHFERNETNPLETDVIIIDEMSMVDIYLFHALLKALVVGTRLILVGDINQLPSVGPGNVLRDIIDSKSFPVVELKKIFRQAAESDIVLNAHKINEGKQIALDNKSMDFFMLQRMDVNQIISVVIQLIQEKMPRYVHAEPYDIQVLTPMRKGELGVERLNRILQQYLNPPDESKKEKEIAGGIFREGDKVMQVKNNYQLEWELTNSYGIVVEKGTGVFNGDCGIIKEINFFAELVTVQFEEEKLVEYRFTDLDELELAYAVTVHKSQGSEYPAVVIPVLSGPRMLFTRNILYTAVTRAKSCVTLVGNSEVIKYMIENVNNQKRYTSLDKRIEEMNGMI</sequence>
<evidence type="ECO:0000313" key="6">
    <source>
        <dbReference type="Proteomes" id="UP000482209"/>
    </source>
</evidence>
<comment type="similarity">
    <text evidence="3">Belongs to the RecD family. RecD2 subfamily.</text>
</comment>
<gene>
    <name evidence="3" type="primary">recD2</name>
    <name evidence="5" type="ORF">FYJ58_10060</name>
</gene>
<dbReference type="InterPro" id="IPR050534">
    <property type="entry name" value="Coronavir_polyprotein_1ab"/>
</dbReference>
<keyword evidence="3 5" id="KW-0347">Helicase</keyword>
<dbReference type="GO" id="GO:0003677">
    <property type="term" value="F:DNA binding"/>
    <property type="evidence" value="ECO:0007669"/>
    <property type="project" value="UniProtKB-UniRule"/>
</dbReference>
<dbReference type="InterPro" id="IPR006345">
    <property type="entry name" value="RecD2"/>
</dbReference>
<dbReference type="InterPro" id="IPR055446">
    <property type="entry name" value="RecD2_N_OB"/>
</dbReference>
<keyword evidence="3" id="KW-0378">Hydrolase</keyword>
<dbReference type="Pfam" id="PF23139">
    <property type="entry name" value="OB_YrrC"/>
    <property type="match status" value="1"/>
</dbReference>
<dbReference type="GO" id="GO:0006310">
    <property type="term" value="P:DNA recombination"/>
    <property type="evidence" value="ECO:0007669"/>
    <property type="project" value="InterPro"/>
</dbReference>
<name>A0A6L5Y055_9FIRM</name>
<dbReference type="Proteomes" id="UP000482209">
    <property type="component" value="Unassembled WGS sequence"/>
</dbReference>
<reference evidence="5 6" key="1">
    <citation type="submission" date="2019-08" db="EMBL/GenBank/DDBJ databases">
        <title>In-depth cultivation of the pig gut microbiome towards novel bacterial diversity and tailored functional studies.</title>
        <authorList>
            <person name="Wylensek D."/>
            <person name="Hitch T.C.A."/>
            <person name="Clavel T."/>
        </authorList>
    </citation>
    <scope>NUCLEOTIDE SEQUENCE [LARGE SCALE GENOMIC DNA]</scope>
    <source>
        <strain evidence="5 6">WCA-693-APC-MOT-I</strain>
    </source>
</reference>
<dbReference type="GO" id="GO:0016787">
    <property type="term" value="F:hydrolase activity"/>
    <property type="evidence" value="ECO:0007669"/>
    <property type="project" value="UniProtKB-KW"/>
</dbReference>
<keyword evidence="1 3" id="KW-0547">Nucleotide-binding</keyword>
<comment type="catalytic activity">
    <reaction evidence="3">
        <text>ATP + H2O = ADP + phosphate + H(+)</text>
        <dbReference type="Rhea" id="RHEA:13065"/>
        <dbReference type="ChEBI" id="CHEBI:15377"/>
        <dbReference type="ChEBI" id="CHEBI:15378"/>
        <dbReference type="ChEBI" id="CHEBI:30616"/>
        <dbReference type="ChEBI" id="CHEBI:43474"/>
        <dbReference type="ChEBI" id="CHEBI:456216"/>
        <dbReference type="EC" id="5.6.2.3"/>
    </reaction>
</comment>
<dbReference type="PANTHER" id="PTHR43788">
    <property type="entry name" value="DNA2/NAM7 HELICASE FAMILY MEMBER"/>
    <property type="match status" value="1"/>
</dbReference>
<keyword evidence="3" id="KW-0413">Isomerase</keyword>
<dbReference type="InterPro" id="IPR003593">
    <property type="entry name" value="AAA+_ATPase"/>
</dbReference>
<dbReference type="InterPro" id="IPR010994">
    <property type="entry name" value="RuvA_2-like"/>
</dbReference>
<comment type="function">
    <text evidence="3">DNA-dependent ATPase and ATP-dependent 5'-3' DNA helicase. Has no activity on blunt DNA or DNA with 3'-overhangs, requires at least 10 bases of 5'-ssDNA for helicase activity.</text>
</comment>
<dbReference type="GO" id="GO:0009338">
    <property type="term" value="C:exodeoxyribonuclease V complex"/>
    <property type="evidence" value="ECO:0007669"/>
    <property type="project" value="TreeGrafter"/>
</dbReference>
<dbReference type="CDD" id="cd17933">
    <property type="entry name" value="DEXSc_RecD-like"/>
    <property type="match status" value="1"/>
</dbReference>
<dbReference type="Gene3D" id="2.30.30.940">
    <property type="match status" value="1"/>
</dbReference>
<dbReference type="Gene3D" id="1.10.150.20">
    <property type="entry name" value="5' to 3' exonuclease, C-terminal subdomain"/>
    <property type="match status" value="1"/>
</dbReference>
<dbReference type="CDD" id="cd18809">
    <property type="entry name" value="SF1_C_RecD"/>
    <property type="match status" value="1"/>
</dbReference>
<dbReference type="Pfam" id="PF13538">
    <property type="entry name" value="UvrD_C_2"/>
    <property type="match status" value="1"/>
</dbReference>
<organism evidence="5 6">
    <name type="scientific">Velocimicrobium porci</name>
    <dbReference type="NCBI Taxonomy" id="2606634"/>
    <lineage>
        <taxon>Bacteria</taxon>
        <taxon>Bacillati</taxon>
        <taxon>Bacillota</taxon>
        <taxon>Clostridia</taxon>
        <taxon>Lachnospirales</taxon>
        <taxon>Lachnospiraceae</taxon>
        <taxon>Velocimicrobium</taxon>
    </lineage>
</organism>
<feature type="domain" description="AAA+ ATPase" evidence="4">
    <location>
        <begin position="332"/>
        <end position="481"/>
    </location>
</feature>
<dbReference type="Pfam" id="PF14490">
    <property type="entry name" value="HHH_RecD2"/>
    <property type="match status" value="1"/>
</dbReference>
<evidence type="ECO:0000256" key="1">
    <source>
        <dbReference type="ARBA" id="ARBA00022741"/>
    </source>
</evidence>
<protein>
    <recommendedName>
        <fullName evidence="3">ATP-dependent RecD2 DNA helicase</fullName>
        <ecNumber evidence="3">5.6.2.3</ecNumber>
    </recommendedName>
    <alternativeName>
        <fullName evidence="3">DNA 5'-3' helicase subunit RecD2</fullName>
    </alternativeName>
</protein>
<dbReference type="SUPFAM" id="SSF52540">
    <property type="entry name" value="P-loop containing nucleoside triphosphate hydrolases"/>
    <property type="match status" value="1"/>
</dbReference>
<accession>A0A6L5Y055</accession>
<evidence type="ECO:0000256" key="2">
    <source>
        <dbReference type="ARBA" id="ARBA00022840"/>
    </source>
</evidence>
<keyword evidence="2 3" id="KW-0067">ATP-binding</keyword>